<keyword evidence="3" id="KW-1185">Reference proteome</keyword>
<dbReference type="RefSeq" id="WP_310913177.1">
    <property type="nucleotide sequence ID" value="NZ_JAVLVT010000006.1"/>
</dbReference>
<sequence>MTAQRRTRVTSPQTRIALARRHRGGQHLLRVPAPADTERARLVFLAQRRRAVGSMLLLALVLFGLSGLVAFVPALGELRVAQFPLSWLLVGVVAYPVLVTLAMWHVRAAERIERTAGPGGAVPGDPGGAGP</sequence>
<evidence type="ECO:0000313" key="3">
    <source>
        <dbReference type="Proteomes" id="UP001250214"/>
    </source>
</evidence>
<reference evidence="3" key="1">
    <citation type="submission" date="2023-07" db="EMBL/GenBank/DDBJ databases">
        <title>Novel species in the genus Lipingzhangella isolated from Sambhar Salt Lake.</title>
        <authorList>
            <person name="Jiya N."/>
            <person name="Kajale S."/>
            <person name="Sharma A."/>
        </authorList>
    </citation>
    <scope>NUCLEOTIDE SEQUENCE [LARGE SCALE GENOMIC DNA]</scope>
    <source>
        <strain evidence="3">LS1_29</strain>
    </source>
</reference>
<dbReference type="Proteomes" id="UP001250214">
    <property type="component" value="Unassembled WGS sequence"/>
</dbReference>
<name>A0ABU2H8K3_9ACTN</name>
<proteinExistence type="predicted"/>
<feature type="transmembrane region" description="Helical" evidence="1">
    <location>
        <begin position="51"/>
        <end position="73"/>
    </location>
</feature>
<evidence type="ECO:0008006" key="4">
    <source>
        <dbReference type="Google" id="ProtNLM"/>
    </source>
</evidence>
<organism evidence="2 3">
    <name type="scientific">Lipingzhangella rawalii</name>
    <dbReference type="NCBI Taxonomy" id="2055835"/>
    <lineage>
        <taxon>Bacteria</taxon>
        <taxon>Bacillati</taxon>
        <taxon>Actinomycetota</taxon>
        <taxon>Actinomycetes</taxon>
        <taxon>Streptosporangiales</taxon>
        <taxon>Nocardiopsidaceae</taxon>
        <taxon>Lipingzhangella</taxon>
    </lineage>
</organism>
<gene>
    <name evidence="2" type="ORF">RIF23_15160</name>
</gene>
<protein>
    <recommendedName>
        <fullName evidence="4">Solute:sodium symporter small subunit</fullName>
    </recommendedName>
</protein>
<comment type="caution">
    <text evidence="2">The sequence shown here is derived from an EMBL/GenBank/DDBJ whole genome shotgun (WGS) entry which is preliminary data.</text>
</comment>
<keyword evidence="1" id="KW-0812">Transmembrane</keyword>
<evidence type="ECO:0000256" key="1">
    <source>
        <dbReference type="SAM" id="Phobius"/>
    </source>
</evidence>
<accession>A0ABU2H8K3</accession>
<feature type="transmembrane region" description="Helical" evidence="1">
    <location>
        <begin position="85"/>
        <end position="104"/>
    </location>
</feature>
<dbReference type="EMBL" id="JAVLVT010000006">
    <property type="protein sequence ID" value="MDS1271633.1"/>
    <property type="molecule type" value="Genomic_DNA"/>
</dbReference>
<keyword evidence="1" id="KW-1133">Transmembrane helix</keyword>
<evidence type="ECO:0000313" key="2">
    <source>
        <dbReference type="EMBL" id="MDS1271633.1"/>
    </source>
</evidence>
<keyword evidence="1" id="KW-0472">Membrane</keyword>